<dbReference type="InterPro" id="IPR006015">
    <property type="entry name" value="Universal_stress_UspA"/>
</dbReference>
<dbReference type="EMBL" id="JBHRTP010000082">
    <property type="protein sequence ID" value="MFC3110531.1"/>
    <property type="molecule type" value="Genomic_DNA"/>
</dbReference>
<dbReference type="SUPFAM" id="SSF52402">
    <property type="entry name" value="Adenine nucleotide alpha hydrolases-like"/>
    <property type="match status" value="1"/>
</dbReference>
<keyword evidence="4" id="KW-1185">Reference proteome</keyword>
<sequence>MFKNILVPTDGSPLSDIAVNAAIEFAQAMSGSKLVALSVAEPYPFSPLTESSIAADSGIYEEKMREVAEQRVQKVADAARQVQIPCETVVAQSFSPYEEIIATANKFGCDVIFMSSHGRKGLNRFFVGSETQKVLAHTTIPVLVFR</sequence>
<protein>
    <submittedName>
        <fullName evidence="3">Universal stress protein</fullName>
    </submittedName>
</protein>
<comment type="caution">
    <text evidence="3">The sequence shown here is derived from an EMBL/GenBank/DDBJ whole genome shotgun (WGS) entry which is preliminary data.</text>
</comment>
<evidence type="ECO:0000256" key="1">
    <source>
        <dbReference type="ARBA" id="ARBA00008791"/>
    </source>
</evidence>
<evidence type="ECO:0000313" key="3">
    <source>
        <dbReference type="EMBL" id="MFC3110531.1"/>
    </source>
</evidence>
<dbReference type="RefSeq" id="WP_390327181.1">
    <property type="nucleotide sequence ID" value="NZ_JBHRTP010000082.1"/>
</dbReference>
<evidence type="ECO:0000313" key="4">
    <source>
        <dbReference type="Proteomes" id="UP001595530"/>
    </source>
</evidence>
<gene>
    <name evidence="3" type="ORF">ACFOFO_21645</name>
</gene>
<organism evidence="3 4">
    <name type="scientific">Undibacterium arcticum</name>
    <dbReference type="NCBI Taxonomy" id="1762892"/>
    <lineage>
        <taxon>Bacteria</taxon>
        <taxon>Pseudomonadati</taxon>
        <taxon>Pseudomonadota</taxon>
        <taxon>Betaproteobacteria</taxon>
        <taxon>Burkholderiales</taxon>
        <taxon>Oxalobacteraceae</taxon>
        <taxon>Undibacterium</taxon>
    </lineage>
</organism>
<dbReference type="Gene3D" id="3.40.50.620">
    <property type="entry name" value="HUPs"/>
    <property type="match status" value="1"/>
</dbReference>
<feature type="domain" description="UspA" evidence="2">
    <location>
        <begin position="1"/>
        <end position="146"/>
    </location>
</feature>
<dbReference type="PANTHER" id="PTHR46268">
    <property type="entry name" value="STRESS RESPONSE PROTEIN NHAX"/>
    <property type="match status" value="1"/>
</dbReference>
<name>A0ABV7F8Y1_9BURK</name>
<accession>A0ABV7F8Y1</accession>
<dbReference type="PRINTS" id="PR01438">
    <property type="entry name" value="UNVRSLSTRESS"/>
</dbReference>
<dbReference type="Proteomes" id="UP001595530">
    <property type="component" value="Unassembled WGS sequence"/>
</dbReference>
<dbReference type="CDD" id="cd00293">
    <property type="entry name" value="USP-like"/>
    <property type="match status" value="1"/>
</dbReference>
<proteinExistence type="inferred from homology"/>
<dbReference type="InterPro" id="IPR006016">
    <property type="entry name" value="UspA"/>
</dbReference>
<dbReference type="Pfam" id="PF00582">
    <property type="entry name" value="Usp"/>
    <property type="match status" value="1"/>
</dbReference>
<evidence type="ECO:0000259" key="2">
    <source>
        <dbReference type="Pfam" id="PF00582"/>
    </source>
</evidence>
<dbReference type="InterPro" id="IPR014729">
    <property type="entry name" value="Rossmann-like_a/b/a_fold"/>
</dbReference>
<reference evidence="4" key="1">
    <citation type="journal article" date="2019" name="Int. J. Syst. Evol. Microbiol.">
        <title>The Global Catalogue of Microorganisms (GCM) 10K type strain sequencing project: providing services to taxonomists for standard genome sequencing and annotation.</title>
        <authorList>
            <consortium name="The Broad Institute Genomics Platform"/>
            <consortium name="The Broad Institute Genome Sequencing Center for Infectious Disease"/>
            <person name="Wu L."/>
            <person name="Ma J."/>
        </authorList>
    </citation>
    <scope>NUCLEOTIDE SEQUENCE [LARGE SCALE GENOMIC DNA]</scope>
    <source>
        <strain evidence="4">KCTC 42986</strain>
    </source>
</reference>
<dbReference type="PANTHER" id="PTHR46268:SF6">
    <property type="entry name" value="UNIVERSAL STRESS PROTEIN UP12"/>
    <property type="match status" value="1"/>
</dbReference>
<comment type="similarity">
    <text evidence="1">Belongs to the universal stress protein A family.</text>
</comment>